<feature type="binding site" evidence="8">
    <location>
        <position position="145"/>
    </location>
    <ligand>
        <name>Zn(2+)</name>
        <dbReference type="ChEBI" id="CHEBI:29105"/>
        <note>catalytic</note>
    </ligand>
</feature>
<feature type="domain" description="Peptidase M12A" evidence="11">
    <location>
        <begin position="62"/>
        <end position="242"/>
    </location>
</feature>
<evidence type="ECO:0000256" key="2">
    <source>
        <dbReference type="ARBA" id="ARBA00022723"/>
    </source>
</evidence>
<evidence type="ECO:0000256" key="9">
    <source>
        <dbReference type="RuleBase" id="RU361183"/>
    </source>
</evidence>
<dbReference type="EC" id="3.4.24.-" evidence="9"/>
<dbReference type="Ensembl" id="ENSXETT00000116995">
    <property type="protein sequence ID" value="ENSXETP00000107463"/>
    <property type="gene ID" value="ENSXETG00000043066"/>
</dbReference>
<keyword evidence="10" id="KW-0472">Membrane</keyword>
<dbReference type="PROSITE" id="PS51864">
    <property type="entry name" value="ASTACIN"/>
    <property type="match status" value="1"/>
</dbReference>
<reference evidence="12" key="1">
    <citation type="journal article" date="2010" name="Science">
        <title>The genome of the Western clawed frog Xenopus tropicalis.</title>
        <authorList>
            <person name="Hellsten U."/>
            <person name="Harland R.M."/>
            <person name="Gilchrist M.J."/>
            <person name="Hendrix D."/>
            <person name="Jurka J."/>
            <person name="Kapitonov V."/>
            <person name="Ovcharenko I."/>
            <person name="Putnam N.H."/>
            <person name="Shu S."/>
            <person name="Taher L."/>
            <person name="Blitz I.L."/>
            <person name="Blumberg B."/>
            <person name="Dichmann D.S."/>
            <person name="Dubchak I."/>
            <person name="Amaya E."/>
            <person name="Detter J.C."/>
            <person name="Fletcher R."/>
            <person name="Gerhard D.S."/>
            <person name="Goodstein D."/>
            <person name="Graves T."/>
            <person name="Grigoriev I.V."/>
            <person name="Grimwood J."/>
            <person name="Kawashima T."/>
            <person name="Lindquist E."/>
            <person name="Lucas S.M."/>
            <person name="Mead P.E."/>
            <person name="Mitros T."/>
            <person name="Ogino H."/>
            <person name="Ohta Y."/>
            <person name="Poliakov A.V."/>
            <person name="Pollet N."/>
            <person name="Robert J."/>
            <person name="Salamov A."/>
            <person name="Sater A.K."/>
            <person name="Schmutz J."/>
            <person name="Terry A."/>
            <person name="Vize P.D."/>
            <person name="Warren W.C."/>
            <person name="Wells D."/>
            <person name="Wills A."/>
            <person name="Wilson R.K."/>
            <person name="Zimmerman L.B."/>
            <person name="Zorn A.M."/>
            <person name="Grainger R."/>
            <person name="Grammer T."/>
            <person name="Khokha M.K."/>
            <person name="Richardson P.M."/>
            <person name="Rokhsar D.S."/>
        </authorList>
    </citation>
    <scope>NUCLEOTIDE SEQUENCE [LARGE SCALE GENOMIC DNA]</scope>
    <source>
        <strain evidence="12">Nigerian</strain>
    </source>
</reference>
<comment type="cofactor">
    <cofactor evidence="8 9">
        <name>Zn(2+)</name>
        <dbReference type="ChEBI" id="CHEBI:29105"/>
    </cofactor>
    <text evidence="8 9">Binds 1 zinc ion per subunit.</text>
</comment>
<keyword evidence="10" id="KW-0812">Transmembrane</keyword>
<dbReference type="SUPFAM" id="SSF55486">
    <property type="entry name" value="Metalloproteases ('zincins'), catalytic domain"/>
    <property type="match status" value="1"/>
</dbReference>
<dbReference type="InterPro" id="IPR024079">
    <property type="entry name" value="MetalloPept_cat_dom_sf"/>
</dbReference>
<evidence type="ECO:0000256" key="8">
    <source>
        <dbReference type="PROSITE-ProRule" id="PRU01211"/>
    </source>
</evidence>
<feature type="binding site" evidence="8">
    <location>
        <position position="149"/>
    </location>
    <ligand>
        <name>Zn(2+)</name>
        <dbReference type="ChEBI" id="CHEBI:29105"/>
        <note>catalytic</note>
    </ligand>
</feature>
<dbReference type="FunFam" id="3.40.390.10:FF:000040">
    <property type="entry name" value="Metalloendopeptidase"/>
    <property type="match status" value="1"/>
</dbReference>
<accession>A0A803JHR7</accession>
<dbReference type="Pfam" id="PF01400">
    <property type="entry name" value="Astacin"/>
    <property type="match status" value="1"/>
</dbReference>
<evidence type="ECO:0000256" key="1">
    <source>
        <dbReference type="ARBA" id="ARBA00022670"/>
    </source>
</evidence>
<feature type="disulfide bond" evidence="8">
    <location>
        <begin position="66"/>
        <end position="69"/>
    </location>
</feature>
<dbReference type="PRINTS" id="PR00480">
    <property type="entry name" value="ASTACIN"/>
</dbReference>
<keyword evidence="1 8" id="KW-0645">Protease</keyword>
<keyword evidence="4 8" id="KW-0378">Hydrolase</keyword>
<reference evidence="12" key="2">
    <citation type="submission" date="2021-03" db="UniProtKB">
        <authorList>
            <consortium name="Ensembl"/>
        </authorList>
    </citation>
    <scope>IDENTIFICATION</scope>
</reference>
<dbReference type="AlphaFoldDB" id="A0A803JHR7"/>
<evidence type="ECO:0000313" key="12">
    <source>
        <dbReference type="Ensembl" id="ENSXETP00000107463"/>
    </source>
</evidence>
<keyword evidence="7 8" id="KW-1015">Disulfide bond</keyword>
<keyword evidence="10" id="KW-1133">Transmembrane helix</keyword>
<keyword evidence="6 8" id="KW-0482">Metalloprotease</keyword>
<name>A0A803JHR7_XENTR</name>
<dbReference type="Gene3D" id="3.40.390.10">
    <property type="entry name" value="Collagenase (Catalytic Domain)"/>
    <property type="match status" value="1"/>
</dbReference>
<dbReference type="PANTHER" id="PTHR10127:SF887">
    <property type="entry name" value="EMBRYONIC PROTEIN UVS.2"/>
    <property type="match status" value="1"/>
</dbReference>
<dbReference type="GO" id="GO:0008270">
    <property type="term" value="F:zinc ion binding"/>
    <property type="evidence" value="ECO:0007669"/>
    <property type="project" value="UniProtKB-UniRule"/>
</dbReference>
<dbReference type="PANTHER" id="PTHR10127">
    <property type="entry name" value="DISCOIDIN, CUB, EGF, LAMININ , AND ZINC METALLOPROTEASE DOMAIN CONTAINING"/>
    <property type="match status" value="1"/>
</dbReference>
<feature type="binding site" evidence="8">
    <location>
        <position position="155"/>
    </location>
    <ligand>
        <name>Zn(2+)</name>
        <dbReference type="ChEBI" id="CHEBI:29105"/>
        <note>catalytic</note>
    </ligand>
</feature>
<evidence type="ECO:0000256" key="7">
    <source>
        <dbReference type="ARBA" id="ARBA00023157"/>
    </source>
</evidence>
<organism evidence="12">
    <name type="scientific">Xenopus tropicalis</name>
    <name type="common">Western clawed frog</name>
    <name type="synonym">Silurana tropicalis</name>
    <dbReference type="NCBI Taxonomy" id="8364"/>
    <lineage>
        <taxon>Eukaryota</taxon>
        <taxon>Metazoa</taxon>
        <taxon>Chordata</taxon>
        <taxon>Craniata</taxon>
        <taxon>Vertebrata</taxon>
        <taxon>Euteleostomi</taxon>
        <taxon>Amphibia</taxon>
        <taxon>Batrachia</taxon>
        <taxon>Anura</taxon>
        <taxon>Pipoidea</taxon>
        <taxon>Pipidae</taxon>
        <taxon>Xenopodinae</taxon>
        <taxon>Xenopus</taxon>
        <taxon>Silurana</taxon>
    </lineage>
</organism>
<dbReference type="GO" id="GO:0004222">
    <property type="term" value="F:metalloendopeptidase activity"/>
    <property type="evidence" value="ECO:0007669"/>
    <property type="project" value="UniProtKB-UniRule"/>
</dbReference>
<feature type="active site" evidence="8">
    <location>
        <position position="146"/>
    </location>
</feature>
<evidence type="ECO:0000259" key="11">
    <source>
        <dbReference type="PROSITE" id="PS51864"/>
    </source>
</evidence>
<feature type="transmembrane region" description="Helical" evidence="10">
    <location>
        <begin position="6"/>
        <end position="26"/>
    </location>
</feature>
<dbReference type="SMART" id="SM00235">
    <property type="entry name" value="ZnMc"/>
    <property type="match status" value="1"/>
</dbReference>
<evidence type="ECO:0000256" key="5">
    <source>
        <dbReference type="ARBA" id="ARBA00022833"/>
    </source>
</evidence>
<sequence>YAIYSSVKISSFNIIVLYSYIFLVFLGKKSGSVDVFTQISKVNRGIRVPTYQGDILRPKGRSAMNCTECLWPKSTDGTVIVPYNFSSNYTISYVYESLTCVRFVPRANETDFLSIVCASFLGKVGGDQTVQLDSYGCIYRGIIQHELNHALGFYHEQSRSDRDDYVTIHTENIIPGNFNKADSNNLGLEYDYSSVMHYSGDAFSKNGNLTIVPKPDPTVPIGQRDGLSILDVSKINRLYQCGKSPMIRTSLLLF</sequence>
<keyword evidence="2 8" id="KW-0479">Metal-binding</keyword>
<evidence type="ECO:0000256" key="3">
    <source>
        <dbReference type="ARBA" id="ARBA00022729"/>
    </source>
</evidence>
<dbReference type="GeneTree" id="ENSGT00940000161051"/>
<evidence type="ECO:0000256" key="6">
    <source>
        <dbReference type="ARBA" id="ARBA00023049"/>
    </source>
</evidence>
<evidence type="ECO:0000256" key="4">
    <source>
        <dbReference type="ARBA" id="ARBA00022801"/>
    </source>
</evidence>
<proteinExistence type="predicted"/>
<protein>
    <recommendedName>
        <fullName evidence="9">Metalloendopeptidase</fullName>
        <ecNumber evidence="9">3.4.24.-</ecNumber>
    </recommendedName>
</protein>
<dbReference type="GO" id="GO:0006508">
    <property type="term" value="P:proteolysis"/>
    <property type="evidence" value="ECO:0007669"/>
    <property type="project" value="UniProtKB-KW"/>
</dbReference>
<evidence type="ECO:0000256" key="10">
    <source>
        <dbReference type="SAM" id="Phobius"/>
    </source>
</evidence>
<keyword evidence="5 8" id="KW-0862">Zinc</keyword>
<keyword evidence="3" id="KW-0732">Signal</keyword>
<dbReference type="InterPro" id="IPR001506">
    <property type="entry name" value="Peptidase_M12A"/>
</dbReference>
<dbReference type="InterPro" id="IPR006026">
    <property type="entry name" value="Peptidase_Metallo"/>
</dbReference>
<comment type="caution">
    <text evidence="8">Lacks conserved residue(s) required for the propagation of feature annotation.</text>
</comment>